<evidence type="ECO:0000256" key="1">
    <source>
        <dbReference type="SAM" id="SignalP"/>
    </source>
</evidence>
<dbReference type="Pfam" id="PF25484">
    <property type="entry name" value="DUF7907"/>
    <property type="match status" value="1"/>
</dbReference>
<dbReference type="EMBL" id="JBFXLS010000006">
    <property type="protein sequence ID" value="KAL2832471.1"/>
    <property type="molecule type" value="Genomic_DNA"/>
</dbReference>
<reference evidence="3 4" key="1">
    <citation type="submission" date="2024-07" db="EMBL/GenBank/DDBJ databases">
        <title>Section-level genome sequencing and comparative genomics of Aspergillus sections Usti and Cavernicolus.</title>
        <authorList>
            <consortium name="Lawrence Berkeley National Laboratory"/>
            <person name="Nybo J.L."/>
            <person name="Vesth T.C."/>
            <person name="Theobald S."/>
            <person name="Frisvad J.C."/>
            <person name="Larsen T.O."/>
            <person name="Kjaerboelling I."/>
            <person name="Rothschild-Mancinelli K."/>
            <person name="Lyhne E.K."/>
            <person name="Kogle M.E."/>
            <person name="Barry K."/>
            <person name="Clum A."/>
            <person name="Na H."/>
            <person name="Ledsgaard L."/>
            <person name="Lin J."/>
            <person name="Lipzen A."/>
            <person name="Kuo A."/>
            <person name="Riley R."/>
            <person name="Mondo S."/>
            <person name="LaButti K."/>
            <person name="Haridas S."/>
            <person name="Pangalinan J."/>
            <person name="Salamov A.A."/>
            <person name="Simmons B.A."/>
            <person name="Magnuson J.K."/>
            <person name="Chen J."/>
            <person name="Drula E."/>
            <person name="Henrissat B."/>
            <person name="Wiebenga A."/>
            <person name="Lubbers R.J."/>
            <person name="Gomes A.C."/>
            <person name="Makela M.R."/>
            <person name="Stajich J."/>
            <person name="Grigoriev I.V."/>
            <person name="Mortensen U.H."/>
            <person name="De vries R.P."/>
            <person name="Baker S.E."/>
            <person name="Andersen M.R."/>
        </authorList>
    </citation>
    <scope>NUCLEOTIDE SEQUENCE [LARGE SCALE GENOMIC DNA]</scope>
    <source>
        <strain evidence="3 4">CBS 600.67</strain>
    </source>
</reference>
<accession>A0ABR4IXH2</accession>
<evidence type="ECO:0000313" key="3">
    <source>
        <dbReference type="EMBL" id="KAL2832471.1"/>
    </source>
</evidence>
<proteinExistence type="predicted"/>
<protein>
    <recommendedName>
        <fullName evidence="2">DUF7907 domain-containing protein</fullName>
    </recommendedName>
</protein>
<keyword evidence="1" id="KW-0732">Signal</keyword>
<dbReference type="Proteomes" id="UP001610335">
    <property type="component" value="Unassembled WGS sequence"/>
</dbReference>
<keyword evidence="4" id="KW-1185">Reference proteome</keyword>
<name>A0ABR4IXH2_9EURO</name>
<feature type="signal peptide" evidence="1">
    <location>
        <begin position="1"/>
        <end position="16"/>
    </location>
</feature>
<comment type="caution">
    <text evidence="3">The sequence shown here is derived from an EMBL/GenBank/DDBJ whole genome shotgun (WGS) entry which is preliminary data.</text>
</comment>
<sequence length="171" mass="18731">MKLLSSLSLLLGAAVASPFHVARDNATDTFYLKTSGAENPDHNDLYVYGYHTGAGLNDAVLTPDPETASTAFLNGTSVQFAYNNPFPWGLLPVGVTNYAAWQFVQINAGDGAEGFFVDSTGLQWSEQNGFGGWLVCDWYHNAPQLFYIYRYYTAKYPVSCSEVKLQTVSTA</sequence>
<feature type="chain" id="PRO_5045713755" description="DUF7907 domain-containing protein" evidence="1">
    <location>
        <begin position="17"/>
        <end position="171"/>
    </location>
</feature>
<evidence type="ECO:0000259" key="2">
    <source>
        <dbReference type="Pfam" id="PF25484"/>
    </source>
</evidence>
<organism evidence="3 4">
    <name type="scientific">Aspergillus cavernicola</name>
    <dbReference type="NCBI Taxonomy" id="176166"/>
    <lineage>
        <taxon>Eukaryota</taxon>
        <taxon>Fungi</taxon>
        <taxon>Dikarya</taxon>
        <taxon>Ascomycota</taxon>
        <taxon>Pezizomycotina</taxon>
        <taxon>Eurotiomycetes</taxon>
        <taxon>Eurotiomycetidae</taxon>
        <taxon>Eurotiales</taxon>
        <taxon>Aspergillaceae</taxon>
        <taxon>Aspergillus</taxon>
        <taxon>Aspergillus subgen. Nidulantes</taxon>
    </lineage>
</organism>
<feature type="domain" description="DUF7907" evidence="2">
    <location>
        <begin position="28"/>
        <end position="168"/>
    </location>
</feature>
<evidence type="ECO:0000313" key="4">
    <source>
        <dbReference type="Proteomes" id="UP001610335"/>
    </source>
</evidence>
<dbReference type="InterPro" id="IPR057229">
    <property type="entry name" value="DUF7907"/>
</dbReference>
<gene>
    <name evidence="3" type="ORF">BDW59DRAFT_139306</name>
</gene>